<name>A0A024GVA9_9STRA</name>
<dbReference type="STRING" id="65357.A0A024GVA9"/>
<evidence type="ECO:0000313" key="3">
    <source>
        <dbReference type="Proteomes" id="UP000053237"/>
    </source>
</evidence>
<evidence type="ECO:0000313" key="2">
    <source>
        <dbReference type="EMBL" id="CCI50309.1"/>
    </source>
</evidence>
<accession>A0A024GVA9</accession>
<evidence type="ECO:0008006" key="4">
    <source>
        <dbReference type="Google" id="ProtNLM"/>
    </source>
</evidence>
<dbReference type="Proteomes" id="UP000053237">
    <property type="component" value="Unassembled WGS sequence"/>
</dbReference>
<dbReference type="OrthoDB" id="10253878at2759"/>
<dbReference type="InterPro" id="IPR051330">
    <property type="entry name" value="Phosphatase_reg/MetRdx"/>
</dbReference>
<comment type="similarity">
    <text evidence="1">Belongs to the TIP41 family.</text>
</comment>
<comment type="caution">
    <text evidence="2">The sequence shown here is derived from an EMBL/GenBank/DDBJ whole genome shotgun (WGS) entry which is preliminary data.</text>
</comment>
<evidence type="ECO:0000256" key="1">
    <source>
        <dbReference type="ARBA" id="ARBA00006658"/>
    </source>
</evidence>
<dbReference type="EMBL" id="CAIX01000448">
    <property type="protein sequence ID" value="CCI50309.1"/>
    <property type="molecule type" value="Genomic_DNA"/>
</dbReference>
<dbReference type="GO" id="GO:0005829">
    <property type="term" value="C:cytosol"/>
    <property type="evidence" value="ECO:0007669"/>
    <property type="project" value="TreeGrafter"/>
</dbReference>
<dbReference type="GO" id="GO:0031929">
    <property type="term" value="P:TOR signaling"/>
    <property type="evidence" value="ECO:0007669"/>
    <property type="project" value="TreeGrafter"/>
</dbReference>
<gene>
    <name evidence="2" type="ORF">BN9_119760</name>
</gene>
<keyword evidence="3" id="KW-1185">Reference proteome</keyword>
<dbReference type="AlphaFoldDB" id="A0A024GVA9"/>
<dbReference type="PANTHER" id="PTHR21021">
    <property type="entry name" value="GAF/PUTATIVE CYTOSKELETAL PROTEIN"/>
    <property type="match status" value="1"/>
</dbReference>
<reference evidence="2 3" key="1">
    <citation type="submission" date="2012-05" db="EMBL/GenBank/DDBJ databases">
        <title>Recombination and specialization in a pathogen metapopulation.</title>
        <authorList>
            <person name="Gardiner A."/>
            <person name="Kemen E."/>
            <person name="Schultz-Larsen T."/>
            <person name="MacLean D."/>
            <person name="Van Oosterhout C."/>
            <person name="Jones J.D.G."/>
        </authorList>
    </citation>
    <scope>NUCLEOTIDE SEQUENCE [LARGE SCALE GENOMIC DNA]</scope>
    <source>
        <strain evidence="2 3">Ac Nc2</strain>
    </source>
</reference>
<sequence>MSHHNDLMRGINRRVFSADSGATELLHVLLSRPTEFQTHSEEYQFLGNAVRSEKPATANTSADPIDYQGIQIKDWVIGSNKSHITPVDLLEKIGAEANLTPPEMVFGGNQLMFFHVPSGLCYNFLAVDALKCVHFAAQKSKNETQKQLKVAIAKQRSTNDQVKELDIPYDWTYTTEYRGTLSKLASSNGVFNRTDQQVQIEATKERIDMDKLKEREPILWFDDVNLYEDELHDHGISIMNVKVRVMPSGFYILARYWLRLDRVVLRVYETRIHHLFGNEYLLREYSRKESTVEELGEKGHSKNMTDYRVVDQFHHLLTLQEAVYEKILIESE</sequence>
<dbReference type="InterPro" id="IPR007303">
    <property type="entry name" value="TIP41-like"/>
</dbReference>
<dbReference type="PANTHER" id="PTHR21021:SF16">
    <property type="entry name" value="TIP41-LIKE PROTEIN"/>
    <property type="match status" value="1"/>
</dbReference>
<protein>
    <recommendedName>
        <fullName evidence="4">TIP41-like protein</fullName>
    </recommendedName>
</protein>
<dbReference type="Pfam" id="PF04176">
    <property type="entry name" value="TIP41"/>
    <property type="match status" value="1"/>
</dbReference>
<proteinExistence type="inferred from homology"/>
<dbReference type="InParanoid" id="A0A024GVA9"/>
<organism evidence="2 3">
    <name type="scientific">Albugo candida</name>
    <dbReference type="NCBI Taxonomy" id="65357"/>
    <lineage>
        <taxon>Eukaryota</taxon>
        <taxon>Sar</taxon>
        <taxon>Stramenopiles</taxon>
        <taxon>Oomycota</taxon>
        <taxon>Peronosporomycetes</taxon>
        <taxon>Albuginales</taxon>
        <taxon>Albuginaceae</taxon>
        <taxon>Albugo</taxon>
    </lineage>
</organism>